<evidence type="ECO:0000259" key="2">
    <source>
        <dbReference type="Pfam" id="PF10373"/>
    </source>
</evidence>
<dbReference type="GO" id="GO:0005697">
    <property type="term" value="C:telomerase holoenzyme complex"/>
    <property type="evidence" value="ECO:0007669"/>
    <property type="project" value="TreeGrafter"/>
</dbReference>
<gene>
    <name evidence="3" type="ORF">IF1G_03726</name>
</gene>
<protein>
    <submittedName>
        <fullName evidence="3">Polysaccharide synthase Cps1p</fullName>
    </submittedName>
</protein>
<dbReference type="InterPro" id="IPR045153">
    <property type="entry name" value="Est1/Ebs1-like"/>
</dbReference>
<dbReference type="Gene3D" id="1.25.40.10">
    <property type="entry name" value="Tetratricopeptide repeat domain"/>
    <property type="match status" value="1"/>
</dbReference>
<dbReference type="AlphaFoldDB" id="A0A545V8D9"/>
<keyword evidence="4" id="KW-1185">Reference proteome</keyword>
<feature type="domain" description="DNA/RNA-binding" evidence="2">
    <location>
        <begin position="184"/>
        <end position="309"/>
    </location>
</feature>
<dbReference type="GO" id="GO:0042162">
    <property type="term" value="F:telomeric DNA binding"/>
    <property type="evidence" value="ECO:0007669"/>
    <property type="project" value="TreeGrafter"/>
</dbReference>
<dbReference type="FunFam" id="1.25.40.10:FF:000202">
    <property type="entry name" value="Unplaced genomic scaffold supercont1.7, whole genome shotgun sequence"/>
    <property type="match status" value="1"/>
</dbReference>
<reference evidence="3 4" key="1">
    <citation type="journal article" date="2019" name="Appl. Microbiol. Biotechnol.">
        <title>Genome sequence of Isaria javanica and comparative genome analysis insights into family S53 peptidase evolution in fungal entomopathogens.</title>
        <authorList>
            <person name="Lin R."/>
            <person name="Zhang X."/>
            <person name="Xin B."/>
            <person name="Zou M."/>
            <person name="Gao Y."/>
            <person name="Qin F."/>
            <person name="Hu Q."/>
            <person name="Xie B."/>
            <person name="Cheng X."/>
        </authorList>
    </citation>
    <scope>NUCLEOTIDE SEQUENCE [LARGE SCALE GENOMIC DNA]</scope>
    <source>
        <strain evidence="3 4">IJ1G</strain>
    </source>
</reference>
<evidence type="ECO:0000313" key="4">
    <source>
        <dbReference type="Proteomes" id="UP000315783"/>
    </source>
</evidence>
<feature type="compositionally biased region" description="Basic and acidic residues" evidence="1">
    <location>
        <begin position="322"/>
        <end position="337"/>
    </location>
</feature>
<comment type="caution">
    <text evidence="3">The sequence shown here is derived from an EMBL/GenBank/DDBJ whole genome shotgun (WGS) entry which is preliminary data.</text>
</comment>
<evidence type="ECO:0000313" key="3">
    <source>
        <dbReference type="EMBL" id="TQV97983.1"/>
    </source>
</evidence>
<dbReference type="Pfam" id="PF10373">
    <property type="entry name" value="EST1_DNA_bind"/>
    <property type="match status" value="1"/>
</dbReference>
<dbReference type="EMBL" id="SPUK01000004">
    <property type="protein sequence ID" value="TQV97983.1"/>
    <property type="molecule type" value="Genomic_DNA"/>
</dbReference>
<accession>A0A545V8D9</accession>
<evidence type="ECO:0000256" key="1">
    <source>
        <dbReference type="SAM" id="MobiDB-lite"/>
    </source>
</evidence>
<organism evidence="3 4">
    <name type="scientific">Cordyceps javanica</name>
    <dbReference type="NCBI Taxonomy" id="43265"/>
    <lineage>
        <taxon>Eukaryota</taxon>
        <taxon>Fungi</taxon>
        <taxon>Dikarya</taxon>
        <taxon>Ascomycota</taxon>
        <taxon>Pezizomycotina</taxon>
        <taxon>Sordariomycetes</taxon>
        <taxon>Hypocreomycetidae</taxon>
        <taxon>Hypocreales</taxon>
        <taxon>Cordycipitaceae</taxon>
        <taxon>Cordyceps</taxon>
    </lineage>
</organism>
<name>A0A545V8D9_9HYPO</name>
<dbReference type="SUPFAM" id="SSF48452">
    <property type="entry name" value="TPR-like"/>
    <property type="match status" value="1"/>
</dbReference>
<dbReference type="InterPro" id="IPR011990">
    <property type="entry name" value="TPR-like_helical_dom_sf"/>
</dbReference>
<dbReference type="GO" id="GO:0070034">
    <property type="term" value="F:telomerase RNA binding"/>
    <property type="evidence" value="ECO:0007669"/>
    <property type="project" value="TreeGrafter"/>
</dbReference>
<sequence length="528" mass="61283">MSTMPGFSLFRQPETKPITQEQLISEVKGIYEGLTLVEIKCIELSASPNTRIPEDQELNIEQYQKLIGLHRTLLHEHHDFFLASQHPLANAALRRLPAKYSMPARMWRHGIQSFLELLRKRLPASREHMLTFICIAYNTMTLLYETVPVFALTWIECLGDLGRYRMAIEDDDIRDREIWTAVSQHWYSQASDRSPEVGRLYHHLAILARPNTLEQLYYYNKALCVPAPFDSARQSIMTLFRPFLKETTTRIDPDPFNEAFVRVHAMIFALRPSEEIDSALDKFLENLDQKIAEKNKEWYLIAISLICSLLGYGDPNNPITKELPKPKEKSPHQDETRNAAGNSVAEKTAQLQFESARPFVMKTCDIVFRRKADINALPFFHTILVSLYHIAQRPKAIAFIEKEFPWTRVVEVLNEAYPALMSKPRMASETFPRPPRNEPLRPLPEDYAMRGLALSEKYFPPDWFSSDKLEDDEKMFEPPSLGDERRQRLLWLGRRICSVGNWFEWDEGSSRFIVNPAYDRDSSLTVES</sequence>
<dbReference type="PANTHER" id="PTHR15696:SF0">
    <property type="entry name" value="TELOMERASE-BINDING PROTEIN EST1A"/>
    <property type="match status" value="1"/>
</dbReference>
<dbReference type="InterPro" id="IPR018834">
    <property type="entry name" value="DNA/RNA-bd_Est1-type"/>
</dbReference>
<feature type="region of interest" description="Disordered" evidence="1">
    <location>
        <begin position="318"/>
        <end position="345"/>
    </location>
</feature>
<dbReference type="Proteomes" id="UP000315783">
    <property type="component" value="Unassembled WGS sequence"/>
</dbReference>
<dbReference type="STRING" id="43265.A0A545V8D9"/>
<dbReference type="GO" id="GO:0000184">
    <property type="term" value="P:nuclear-transcribed mRNA catabolic process, nonsense-mediated decay"/>
    <property type="evidence" value="ECO:0007669"/>
    <property type="project" value="TreeGrafter"/>
</dbReference>
<dbReference type="PANTHER" id="PTHR15696">
    <property type="entry name" value="SMG-7 SUPPRESSOR WITH MORPHOLOGICAL EFFECT ON GENITALIA PROTEIN 7"/>
    <property type="match status" value="1"/>
</dbReference>
<proteinExistence type="predicted"/>